<organism evidence="1 2">
    <name type="scientific">Cryobacterium arcticum</name>
    <dbReference type="NCBI Taxonomy" id="670052"/>
    <lineage>
        <taxon>Bacteria</taxon>
        <taxon>Bacillati</taxon>
        <taxon>Actinomycetota</taxon>
        <taxon>Actinomycetes</taxon>
        <taxon>Micrococcales</taxon>
        <taxon>Microbacteriaceae</taxon>
        <taxon>Cryobacterium</taxon>
    </lineage>
</organism>
<dbReference type="Proteomes" id="UP000092582">
    <property type="component" value="Chromosome 1"/>
</dbReference>
<reference evidence="1 2" key="1">
    <citation type="submission" date="2016-06" db="EMBL/GenBank/DDBJ databases">
        <title>Genome sequencing of Cryobacterium arcticum PAMC 27867.</title>
        <authorList>
            <person name="Lee J."/>
            <person name="Kim O.-S."/>
        </authorList>
    </citation>
    <scope>NUCLEOTIDE SEQUENCE [LARGE SCALE GENOMIC DNA]</scope>
    <source>
        <strain evidence="1 2">PAMC 27867</strain>
    </source>
</reference>
<name>A0A1B1BLZ4_9MICO</name>
<dbReference type="RefSeq" id="WP_066597034.1">
    <property type="nucleotide sequence ID" value="NZ_CP016282.1"/>
</dbReference>
<dbReference type="GO" id="GO:0003676">
    <property type="term" value="F:nucleic acid binding"/>
    <property type="evidence" value="ECO:0007669"/>
    <property type="project" value="InterPro"/>
</dbReference>
<keyword evidence="2" id="KW-1185">Reference proteome</keyword>
<dbReference type="STRING" id="670052.PA27867_2597"/>
<dbReference type="OrthoDB" id="570199at2"/>
<dbReference type="Gene3D" id="3.40.1350.10">
    <property type="match status" value="1"/>
</dbReference>
<evidence type="ECO:0000313" key="1">
    <source>
        <dbReference type="EMBL" id="ANP73541.1"/>
    </source>
</evidence>
<proteinExistence type="predicted"/>
<evidence type="ECO:0008006" key="3">
    <source>
        <dbReference type="Google" id="ProtNLM"/>
    </source>
</evidence>
<dbReference type="KEGG" id="cart:PA27867_2597"/>
<evidence type="ECO:0000313" key="2">
    <source>
        <dbReference type="Proteomes" id="UP000092582"/>
    </source>
</evidence>
<gene>
    <name evidence="1" type="ORF">PA27867_2597</name>
</gene>
<accession>A0A1B1BLZ4</accession>
<dbReference type="EMBL" id="CP016282">
    <property type="protein sequence ID" value="ANP73541.1"/>
    <property type="molecule type" value="Genomic_DNA"/>
</dbReference>
<protein>
    <recommendedName>
        <fullName evidence="3">DUF91 domain-containing protein</fullName>
    </recommendedName>
</protein>
<dbReference type="AlphaFoldDB" id="A0A1B1BLZ4"/>
<sequence>MGVEMGLWRADGDKLTRITATVIGLEAQLESYIESDPSMLGETLLIIGRQVTTAHGGYIDLLAIDETAAVHVIELKRDKTPRDVTAQTLDYGSWIATLGRTEITSIFAGYRPGVALEEAFEEQFGDTLPDLVNATQVFTIVAASVDAATERIVRFLNEDFGIPINVVFFRHFHDNGAAYLARTWLVEQDAQMAPTPATKHKTKSREPWNGQDWYVSFGESPAGRHWVDGMTYGFISGGGDKWFSRTLKNLTPGSRVFACIPKAGYVGVGTVLDEAQRFDETSVLHNGVSTALNSLPLQGKYRHEGDEDDDMAEWSVPVEWTHAIPREQAFWKLGMFANQNTAAKMRNQFTIDQVSAAFGLDD</sequence>
<dbReference type="InterPro" id="IPR011856">
    <property type="entry name" value="tRNA_endonuc-like_dom_sf"/>
</dbReference>
<dbReference type="PATRIC" id="fig|670052.7.peg.2667"/>